<feature type="active site" evidence="11">
    <location>
        <position position="264"/>
    </location>
</feature>
<dbReference type="GO" id="GO:0004571">
    <property type="term" value="F:mannosyl-oligosaccharide 1,2-alpha-mannosidase activity"/>
    <property type="evidence" value="ECO:0007669"/>
    <property type="project" value="UniProtKB-EC"/>
</dbReference>
<evidence type="ECO:0000256" key="14">
    <source>
        <dbReference type="RuleBase" id="RU361193"/>
    </source>
</evidence>
<organism evidence="16 17">
    <name type="scientific">Microdochium trichocladiopsis</name>
    <dbReference type="NCBI Taxonomy" id="1682393"/>
    <lineage>
        <taxon>Eukaryota</taxon>
        <taxon>Fungi</taxon>
        <taxon>Dikarya</taxon>
        <taxon>Ascomycota</taxon>
        <taxon>Pezizomycotina</taxon>
        <taxon>Sordariomycetes</taxon>
        <taxon>Xylariomycetidae</taxon>
        <taxon>Xylariales</taxon>
        <taxon>Microdochiaceae</taxon>
        <taxon>Microdochium</taxon>
    </lineage>
</organism>
<dbReference type="FunFam" id="1.50.10.10:FF:000047">
    <property type="entry name" value="Mannosyl-oligosaccharide alpha-1,2-mannosidase"/>
    <property type="match status" value="1"/>
</dbReference>
<sequence>MVSRFVVTAATAALTAATTVLAGPSYQAHPDRADAVKATFQRSWDGYYEFAFPHDTLKPISKTFEDDRNGWGASAVDALSTALVMGKAEVVQQVLEHIANIDWHKTAAGREGVSVFETTIRYLGGLLSGYDFLKGPLADLAGDFNVDLVLDSAKRLADILSDAFDTNSGVPHNTLYIYPNRTQLSDETTNGIATIGTLIIEWTRLSDLTGDPKYHELVQKAEDYLLNPLNPEVGEPWPGLIGTNVFISNGTFADSAGGWNGGTDSFYEYLVKMYLYDSDKYAFYMDRWIAAADSSIQYLASHPTSRTNLTFLAAYNGRDDLNLVSSHLACFDGGNFILGGLTLKSQKYIDFGLSLAAACHETYTATLTQIGPESFRWKDSSLPADAPNNPDPPADQADFYDRAGFWIQSSDYVLRPEVIESFYYAYRATGDVKYQDWAWEAFLAINKTTAAGVGYSSIQDVNAEGGGGFTDFQESFWFAEVLKYSYLIQADPEQPWQISADGANEWVWNTEAHPVRVAGPPS</sequence>
<comment type="cofactor">
    <cofactor evidence="1 12">
        <name>Ca(2+)</name>
        <dbReference type="ChEBI" id="CHEBI:29108"/>
    </cofactor>
</comment>
<protein>
    <recommendedName>
        <fullName evidence="14">alpha-1,2-Mannosidase</fullName>
        <ecNumber evidence="14">3.2.1.-</ecNumber>
    </recommendedName>
</protein>
<evidence type="ECO:0000256" key="12">
    <source>
        <dbReference type="PIRSR" id="PIRSR601382-2"/>
    </source>
</evidence>
<dbReference type="PANTHER" id="PTHR11742:SF101">
    <property type="entry name" value="MANNOSYL-OLIGOSACCHARIDE ALPHA-1,2-MANNOSIDASE 1B"/>
    <property type="match status" value="1"/>
</dbReference>
<evidence type="ECO:0000256" key="6">
    <source>
        <dbReference type="ARBA" id="ARBA00023157"/>
    </source>
</evidence>
<comment type="catalytic activity">
    <reaction evidence="9">
        <text>N(4)-(alpha-D-Man-(1-&gt;2)-alpha-D-Man-(1-&gt;2)-alpha-D-Man-(1-&gt;3)-[alpha-D-Man-(1-&gt;3)-[alpha-D-Man-(1-&gt;2)-alpha-D-Man-(1-&gt;6)]-alpha-D-Man-(1-&gt;6)]-beta-D-Man-(1-&gt;4)-beta-D-GlcNAc-(1-&gt;4)-beta-D-GlcNAc)-L-asparaginyl-[protein] (N-glucan mannose isomer 8A1,2,3B1,3) + 3 H2O = N(4)-(alpha-D-Man-(1-&gt;3)-[alpha-D-Man-(1-&gt;3)-[alpha-D-Man-(1-&gt;6)]-alpha-D-Man-(1-&gt;6)]-beta-D-Man-(1-&gt;4)-beta-D-GlcNAc-(1-&gt;4)-beta-D-GlcNAc)-L-asparaginyl-[protein] (N-glucan mannose isomer 5A1,2) + 3 beta-D-mannose</text>
        <dbReference type="Rhea" id="RHEA:56028"/>
        <dbReference type="Rhea" id="RHEA-COMP:14358"/>
        <dbReference type="Rhea" id="RHEA-COMP:14367"/>
        <dbReference type="ChEBI" id="CHEBI:15377"/>
        <dbReference type="ChEBI" id="CHEBI:28563"/>
        <dbReference type="ChEBI" id="CHEBI:59087"/>
        <dbReference type="ChEBI" id="CHEBI:60628"/>
        <dbReference type="EC" id="3.2.1.113"/>
    </reaction>
</comment>
<dbReference type="Gene3D" id="1.50.10.10">
    <property type="match status" value="1"/>
</dbReference>
<dbReference type="AlphaFoldDB" id="A0A9P9BVZ7"/>
<dbReference type="EMBL" id="JAGTJQ010000001">
    <property type="protein sequence ID" value="KAH7040843.1"/>
    <property type="molecule type" value="Genomic_DNA"/>
</dbReference>
<comment type="similarity">
    <text evidence="3 14">Belongs to the glycosyl hydrolase 47 family.</text>
</comment>
<name>A0A9P9BVZ7_9PEZI</name>
<evidence type="ECO:0000256" key="3">
    <source>
        <dbReference type="ARBA" id="ARBA00007658"/>
    </source>
</evidence>
<dbReference type="PRINTS" id="PR00747">
    <property type="entry name" value="GLYHDRLASE47"/>
</dbReference>
<feature type="binding site" evidence="12">
    <location>
        <position position="510"/>
    </location>
    <ligand>
        <name>Ca(2+)</name>
        <dbReference type="ChEBI" id="CHEBI:29108"/>
    </ligand>
</feature>
<feature type="signal peptide" evidence="15">
    <location>
        <begin position="1"/>
        <end position="22"/>
    </location>
</feature>
<evidence type="ECO:0000313" key="16">
    <source>
        <dbReference type="EMBL" id="KAH7040843.1"/>
    </source>
</evidence>
<evidence type="ECO:0000256" key="5">
    <source>
        <dbReference type="ARBA" id="ARBA00022801"/>
    </source>
</evidence>
<gene>
    <name evidence="16" type="ORF">B0I36DRAFT_311614</name>
</gene>
<dbReference type="InterPro" id="IPR001382">
    <property type="entry name" value="Glyco_hydro_47"/>
</dbReference>
<evidence type="ECO:0000256" key="15">
    <source>
        <dbReference type="SAM" id="SignalP"/>
    </source>
</evidence>
<dbReference type="GO" id="GO:0005509">
    <property type="term" value="F:calcium ion binding"/>
    <property type="evidence" value="ECO:0007669"/>
    <property type="project" value="InterPro"/>
</dbReference>
<dbReference type="EC" id="3.2.1.-" evidence="14"/>
<keyword evidence="7" id="KW-0325">Glycoprotein</keyword>
<dbReference type="GO" id="GO:0016020">
    <property type="term" value="C:membrane"/>
    <property type="evidence" value="ECO:0007669"/>
    <property type="project" value="InterPro"/>
</dbReference>
<dbReference type="InterPro" id="IPR036026">
    <property type="entry name" value="Seven-hairpin_glycosidases"/>
</dbReference>
<feature type="active site" evidence="11">
    <location>
        <position position="417"/>
    </location>
</feature>
<keyword evidence="12" id="KW-0106">Calcium</keyword>
<reference evidence="16" key="1">
    <citation type="journal article" date="2021" name="Nat. Commun.">
        <title>Genetic determinants of endophytism in the Arabidopsis root mycobiome.</title>
        <authorList>
            <person name="Mesny F."/>
            <person name="Miyauchi S."/>
            <person name="Thiergart T."/>
            <person name="Pickel B."/>
            <person name="Atanasova L."/>
            <person name="Karlsson M."/>
            <person name="Huettel B."/>
            <person name="Barry K.W."/>
            <person name="Haridas S."/>
            <person name="Chen C."/>
            <person name="Bauer D."/>
            <person name="Andreopoulos W."/>
            <person name="Pangilinan J."/>
            <person name="LaButti K."/>
            <person name="Riley R."/>
            <person name="Lipzen A."/>
            <person name="Clum A."/>
            <person name="Drula E."/>
            <person name="Henrissat B."/>
            <person name="Kohler A."/>
            <person name="Grigoriev I.V."/>
            <person name="Martin F.M."/>
            <person name="Hacquard S."/>
        </authorList>
    </citation>
    <scope>NUCLEOTIDE SEQUENCE</scope>
    <source>
        <strain evidence="16">MPI-CAGE-CH-0230</strain>
    </source>
</reference>
<keyword evidence="4 15" id="KW-0732">Signal</keyword>
<dbReference type="InterPro" id="IPR050749">
    <property type="entry name" value="Glycosyl_Hydrolase_47"/>
</dbReference>
<dbReference type="GeneID" id="70181939"/>
<evidence type="ECO:0000256" key="9">
    <source>
        <dbReference type="ARBA" id="ARBA00047669"/>
    </source>
</evidence>
<dbReference type="GO" id="GO:0005975">
    <property type="term" value="P:carbohydrate metabolic process"/>
    <property type="evidence" value="ECO:0007669"/>
    <property type="project" value="InterPro"/>
</dbReference>
<comment type="catalytic activity">
    <reaction evidence="10">
        <text>N(4)-(alpha-D-Man-(1-&gt;2)-alpha-D-Man-(1-&gt;2)-alpha-D-Man-(1-&gt;3)-[alpha-D-Man-(1-&gt;2)-alpha-D-Man-(1-&gt;3)-[alpha-D-Man-(1-&gt;2)-alpha-D-Man-(1-&gt;6)]-alpha-D-Man-(1-&gt;6)]-beta-D-Man-(1-&gt;4)-beta-D-GlcNAc-(1-&gt;4)-beta-D-GlcNAc)-L-asparaginyl-[protein] (N-glucan mannose isomer 9A1,2,3B1,2,3) + 4 H2O = N(4)-(alpha-D-Man-(1-&gt;3)-[alpha-D-Man-(1-&gt;3)-[alpha-D-Man-(1-&gt;6)]-alpha-D-Man-(1-&gt;6)]-beta-D-Man-(1-&gt;4)-beta-D-GlcNAc-(1-&gt;4)-beta-D-GlcNAc)-L-asparaginyl-[protein] (N-glucan mannose isomer 5A1,2) + 4 beta-D-mannose</text>
        <dbReference type="Rhea" id="RHEA:56008"/>
        <dbReference type="Rhea" id="RHEA-COMP:14356"/>
        <dbReference type="Rhea" id="RHEA-COMP:14367"/>
        <dbReference type="ChEBI" id="CHEBI:15377"/>
        <dbReference type="ChEBI" id="CHEBI:28563"/>
        <dbReference type="ChEBI" id="CHEBI:59087"/>
        <dbReference type="ChEBI" id="CHEBI:139493"/>
        <dbReference type="EC" id="3.2.1.113"/>
    </reaction>
</comment>
<evidence type="ECO:0000256" key="11">
    <source>
        <dbReference type="PIRSR" id="PIRSR601382-1"/>
    </source>
</evidence>
<dbReference type="RefSeq" id="XP_046018898.1">
    <property type="nucleotide sequence ID" value="XM_046152393.1"/>
</dbReference>
<dbReference type="GO" id="GO:0036503">
    <property type="term" value="P:ERAD pathway"/>
    <property type="evidence" value="ECO:0007669"/>
    <property type="project" value="UniProtKB-ARBA"/>
</dbReference>
<evidence type="ECO:0000313" key="17">
    <source>
        <dbReference type="Proteomes" id="UP000756346"/>
    </source>
</evidence>
<dbReference type="PANTHER" id="PTHR11742">
    <property type="entry name" value="MANNOSYL-OLIGOSACCHARIDE ALPHA-1,2-MANNOSIDASE-RELATED"/>
    <property type="match status" value="1"/>
</dbReference>
<evidence type="ECO:0000256" key="4">
    <source>
        <dbReference type="ARBA" id="ARBA00022729"/>
    </source>
</evidence>
<proteinExistence type="inferred from homology"/>
<dbReference type="SUPFAM" id="SSF48225">
    <property type="entry name" value="Seven-hairpin glycosidases"/>
    <property type="match status" value="1"/>
</dbReference>
<dbReference type="OrthoDB" id="8118055at2759"/>
<evidence type="ECO:0000256" key="13">
    <source>
        <dbReference type="PIRSR" id="PIRSR601382-3"/>
    </source>
</evidence>
<feature type="chain" id="PRO_5040355954" description="alpha-1,2-Mannosidase" evidence="15">
    <location>
        <begin position="23"/>
        <end position="522"/>
    </location>
</feature>
<feature type="disulfide bond" evidence="13">
    <location>
        <begin position="330"/>
        <end position="359"/>
    </location>
</feature>
<keyword evidence="5 14" id="KW-0378">Hydrolase</keyword>
<dbReference type="Pfam" id="PF01532">
    <property type="entry name" value="Glyco_hydro_47"/>
    <property type="match status" value="1"/>
</dbReference>
<dbReference type="Proteomes" id="UP000756346">
    <property type="component" value="Unassembled WGS sequence"/>
</dbReference>
<accession>A0A9P9BVZ7</accession>
<keyword evidence="12" id="KW-0479">Metal-binding</keyword>
<comment type="caution">
    <text evidence="16">The sequence shown here is derived from an EMBL/GenBank/DDBJ whole genome shotgun (WGS) entry which is preliminary data.</text>
</comment>
<keyword evidence="8 14" id="KW-0326">Glycosidase</keyword>
<keyword evidence="17" id="KW-1185">Reference proteome</keyword>
<keyword evidence="6 13" id="KW-1015">Disulfide bond</keyword>
<evidence type="ECO:0000256" key="8">
    <source>
        <dbReference type="ARBA" id="ARBA00023295"/>
    </source>
</evidence>
<feature type="active site" description="Proton donor" evidence="11">
    <location>
        <position position="117"/>
    </location>
</feature>
<comment type="pathway">
    <text evidence="2">Protein modification; protein glycosylation.</text>
</comment>
<evidence type="ECO:0000256" key="10">
    <source>
        <dbReference type="ARBA" id="ARBA00048605"/>
    </source>
</evidence>
<dbReference type="GO" id="GO:0005783">
    <property type="term" value="C:endoplasmic reticulum"/>
    <property type="evidence" value="ECO:0007669"/>
    <property type="project" value="TreeGrafter"/>
</dbReference>
<dbReference type="InterPro" id="IPR012341">
    <property type="entry name" value="6hp_glycosidase-like_sf"/>
</dbReference>
<feature type="active site" description="Proton donor" evidence="11">
    <location>
        <position position="373"/>
    </location>
</feature>
<evidence type="ECO:0000256" key="2">
    <source>
        <dbReference type="ARBA" id="ARBA00004922"/>
    </source>
</evidence>
<evidence type="ECO:0000256" key="1">
    <source>
        <dbReference type="ARBA" id="ARBA00001913"/>
    </source>
</evidence>
<evidence type="ECO:0000256" key="7">
    <source>
        <dbReference type="ARBA" id="ARBA00023180"/>
    </source>
</evidence>